<dbReference type="CDD" id="cd10447">
    <property type="entry name" value="GIY-YIG_unchar_2"/>
    <property type="match status" value="1"/>
</dbReference>
<evidence type="ECO:0000313" key="3">
    <source>
        <dbReference type="EMBL" id="VEJ16740.1"/>
    </source>
</evidence>
<evidence type="ECO:0000259" key="1">
    <source>
        <dbReference type="PROSITE" id="PS50164"/>
    </source>
</evidence>
<dbReference type="Proteomes" id="UP001077788">
    <property type="component" value="Unassembled WGS sequence"/>
</dbReference>
<accession>A0A3S4ZV42</accession>
<dbReference type="EMBL" id="JAPQFC010000001">
    <property type="protein sequence ID" value="MCY6523451.1"/>
    <property type="molecule type" value="Genomic_DNA"/>
</dbReference>
<organism evidence="3 4">
    <name type="scientific">Actinobacillus pleuropneumoniae</name>
    <name type="common">Haemophilus pleuropneumoniae</name>
    <dbReference type="NCBI Taxonomy" id="715"/>
    <lineage>
        <taxon>Bacteria</taxon>
        <taxon>Pseudomonadati</taxon>
        <taxon>Pseudomonadota</taxon>
        <taxon>Gammaproteobacteria</taxon>
        <taxon>Pasteurellales</taxon>
        <taxon>Pasteurellaceae</taxon>
        <taxon>Actinobacillus</taxon>
    </lineage>
</organism>
<dbReference type="RefSeq" id="WP_005601047.1">
    <property type="nucleotide sequence ID" value="NZ_CBDBSV010000219.1"/>
</dbReference>
<evidence type="ECO:0000313" key="2">
    <source>
        <dbReference type="EMBL" id="MCY6523451.1"/>
    </source>
</evidence>
<dbReference type="PROSITE" id="PS50164">
    <property type="entry name" value="GIY_YIG"/>
    <property type="match status" value="1"/>
</dbReference>
<name>A0A3S4ZV42_ACTPL</name>
<evidence type="ECO:0000313" key="4">
    <source>
        <dbReference type="Proteomes" id="UP000275510"/>
    </source>
</evidence>
<dbReference type="AlphaFoldDB" id="A0A3S4ZV42"/>
<sequence>MVTHTVIISDRAKDNITVYTKEPVFLAIADREDLKALKHLEEANRAGIYILLGENQRYVGQASGKIYDRLITHNDNKDWWSKIIFFGREDGHLDKSQTDYLEKKLIEAFQKTDLTLDNATSGNTSFIEKTSKIKADNVWNIAQEILDEVAHINIFESYVAEEEENQTAQIYIELDKHKISGKSYRDNQKNFFLFLLKQPKYRSLVEDFCLNGKPTASYCIGSEPSLRPNGMKYTTQLEEGIYLYINLSAKGLRKAIQNFADATGLKVVFHWD</sequence>
<gene>
    <name evidence="3" type="ORF">NCTC10976_00838</name>
    <name evidence="2" type="ORF">OYG11_04225</name>
</gene>
<proteinExistence type="predicted"/>
<reference evidence="2" key="3">
    <citation type="submission" date="2022-12" db="EMBL/GenBank/DDBJ databases">
        <authorList>
            <person name="Kardos G."/>
            <person name="Sarkozi R."/>
            <person name="Laczko L."/>
            <person name="Marton S."/>
            <person name="Makrai L."/>
            <person name="Banyai K."/>
            <person name="Fodor L."/>
        </authorList>
    </citation>
    <scope>NUCLEOTIDE SEQUENCE</scope>
    <source>
        <strain evidence="2">84/14</strain>
    </source>
</reference>
<dbReference type="InterPro" id="IPR000305">
    <property type="entry name" value="GIY-YIG_endonuc"/>
</dbReference>
<reference evidence="2" key="2">
    <citation type="journal article" date="2021" name="Vet Sci">
        <title>O-Serogroups and Pathovirotypes of Escherichia coli Isolated from Post-Weaning Piglets Showing Diarrhoea and/or Oedema in South Korea.</title>
        <authorList>
            <person name="Byun J.W."/>
            <person name="Moon B.Y."/>
            <person name="Do K.H."/>
            <person name="Lee K."/>
            <person name="Lee H.Y."/>
            <person name="Kim W.I."/>
            <person name="So B."/>
            <person name="Lee W.K."/>
        </authorList>
    </citation>
    <scope>NUCLEOTIDE SEQUENCE</scope>
    <source>
        <strain evidence="2">84/14</strain>
    </source>
</reference>
<dbReference type="Proteomes" id="UP000275510">
    <property type="component" value="Chromosome"/>
</dbReference>
<protein>
    <submittedName>
        <fullName evidence="2">GIY-YIG nuclease family protein</fullName>
    </submittedName>
</protein>
<feature type="domain" description="GIY-YIG" evidence="1">
    <location>
        <begin position="44"/>
        <end position="116"/>
    </location>
</feature>
<reference evidence="3 4" key="1">
    <citation type="submission" date="2018-12" db="EMBL/GenBank/DDBJ databases">
        <authorList>
            <consortium name="Pathogen Informatics"/>
        </authorList>
    </citation>
    <scope>NUCLEOTIDE SEQUENCE [LARGE SCALE GENOMIC DNA]</scope>
    <source>
        <strain evidence="3 4">NCTC10976</strain>
    </source>
</reference>
<dbReference type="EMBL" id="LR134515">
    <property type="protein sequence ID" value="VEJ16740.1"/>
    <property type="molecule type" value="Genomic_DNA"/>
</dbReference>